<name>A0AAE8XEZ3_9CAUD</name>
<evidence type="ECO:0000313" key="2">
    <source>
        <dbReference type="Proteomes" id="UP000828768"/>
    </source>
</evidence>
<reference evidence="1" key="1">
    <citation type="submission" date="2021-08" db="EMBL/GenBank/DDBJ databases">
        <authorList>
            <person name="Shitrit D."/>
            <person name="Kirzner S."/>
            <person name="Dekel-Bird N.P."/>
            <person name="Avrani S."/>
            <person name="Sabehi G."/>
            <person name="Perkarsky I."/>
            <person name="Peleg M."/>
            <person name="Tahan R."/>
            <person name="Kondratyeva K."/>
            <person name="Lindell D."/>
        </authorList>
    </citation>
    <scope>NUCLEOTIDE SEQUENCE</scope>
</reference>
<dbReference type="GO" id="GO:0003677">
    <property type="term" value="F:DNA binding"/>
    <property type="evidence" value="ECO:0007669"/>
    <property type="project" value="UniProtKB-KW"/>
</dbReference>
<keyword evidence="2" id="KW-1185">Reference proteome</keyword>
<proteinExistence type="predicted"/>
<organism evidence="1 2">
    <name type="scientific">Synechococcus T7-like virus S-TIP28</name>
    <dbReference type="NCBI Taxonomy" id="1332140"/>
    <lineage>
        <taxon>Viruses</taxon>
        <taxon>Duplodnaviria</taxon>
        <taxon>Heunggongvirae</taxon>
        <taxon>Uroviricota</taxon>
        <taxon>Caudoviricetes</taxon>
        <taxon>Autographivirales</taxon>
        <taxon>Autographivirales incertae sedis</taxon>
        <taxon>Tiranvirus</taxon>
        <taxon>Tiranvirus STIP28</taxon>
    </lineage>
</organism>
<gene>
    <name evidence="1" type="ORF">STIP28_22</name>
</gene>
<dbReference type="Proteomes" id="UP000828768">
    <property type="component" value="Segment"/>
</dbReference>
<dbReference type="SUPFAM" id="SSF50249">
    <property type="entry name" value="Nucleic acid-binding proteins"/>
    <property type="match status" value="1"/>
</dbReference>
<dbReference type="EMBL" id="MZ803112">
    <property type="protein sequence ID" value="UAW01064.1"/>
    <property type="molecule type" value="Genomic_DNA"/>
</dbReference>
<dbReference type="InterPro" id="IPR012340">
    <property type="entry name" value="NA-bd_OB-fold"/>
</dbReference>
<sequence>MANRYKFQTVLEGFVSVGEDSGKFNNRTFAYAIPHETLTQVEADREELIKWAKSKASGRVQEAMTPWDDAGVCKYTYGAGDGSRKPKPEPIFVDTDGQPIEKSVLLSVRKGTKVNLIVDQKPYAMGPNVGTSMRVVGVQIVELASGNGAVDSGNLSVEDVASMFGSVDGFKASEPAVRKAEETVGDGESYDF</sequence>
<dbReference type="Gene3D" id="2.40.50.140">
    <property type="entry name" value="Nucleic acid-binding proteins"/>
    <property type="match status" value="1"/>
</dbReference>
<keyword evidence="1" id="KW-0238">DNA-binding</keyword>
<accession>A0AAE8XEZ3</accession>
<evidence type="ECO:0000313" key="1">
    <source>
        <dbReference type="EMBL" id="UAW01064.1"/>
    </source>
</evidence>
<protein>
    <submittedName>
        <fullName evidence="1">Single stranded DNA-binding protein</fullName>
    </submittedName>
</protein>